<dbReference type="SUPFAM" id="SSF51735">
    <property type="entry name" value="NAD(P)-binding Rossmann-fold domains"/>
    <property type="match status" value="1"/>
</dbReference>
<keyword evidence="4" id="KW-1185">Reference proteome</keyword>
<dbReference type="STRING" id="1117707.VQ7734_03562"/>
<reference evidence="4" key="1">
    <citation type="submission" date="2016-12" db="EMBL/GenBank/DDBJ databases">
        <authorList>
            <person name="Rodrigo-Torres L."/>
            <person name="Arahal R.D."/>
            <person name="Lucena T."/>
        </authorList>
    </citation>
    <scope>NUCLEOTIDE SEQUENCE [LARGE SCALE GENOMIC DNA]</scope>
</reference>
<sequence>MTDTLMKSSDSVQPLRVLLCGAAFGEVYLKAIERLPQYFQLAGVMARGSEHSRKIAQAHQVPLVTSVDEVSKADFDLACVVIKSGVVGGPGTKISCALMEKEIPVIQEYPLHCDEVVQCIKTSNQFKTPWVMNSFYPDVAPVRRFIEAVQGLRKLSDICAINIETSIQVMYPLIDILMQSLGNLRPWRFSEVLFQNGPFSVISARFGTIPVVFHIQNQIHPDDPDNYMHVLHRISVTSEDGTLTLNDTHGDVTWSPRAHVPRNEQGYLDLFNDDYPQMKEKVLQSLTGEGGDSPVRYAEVFSQLLPEAMEKVLTRFYHQVVRGDLNRPLQQRLLTTCQCWQALNEALGPTEVISQERPYRLITARHLEEAIDDLQ</sequence>
<dbReference type="Pfam" id="PF01408">
    <property type="entry name" value="GFO_IDH_MocA"/>
    <property type="match status" value="1"/>
</dbReference>
<proteinExistence type="predicted"/>
<dbReference type="NCBIfam" id="TIGR01761">
    <property type="entry name" value="thiaz-red"/>
    <property type="match status" value="1"/>
</dbReference>
<dbReference type="Gene3D" id="3.30.360.10">
    <property type="entry name" value="Dihydrodipicolinate Reductase, domain 2"/>
    <property type="match status" value="1"/>
</dbReference>
<dbReference type="Proteomes" id="UP000184600">
    <property type="component" value="Unassembled WGS sequence"/>
</dbReference>
<feature type="domain" description="Thiazolinyl imine reductase-like C-terminal" evidence="2">
    <location>
        <begin position="160"/>
        <end position="255"/>
    </location>
</feature>
<dbReference type="EMBL" id="FRFG01000048">
    <property type="protein sequence ID" value="SHO57792.1"/>
    <property type="molecule type" value="Genomic_DNA"/>
</dbReference>
<dbReference type="OrthoDB" id="9760689at2"/>
<dbReference type="Pfam" id="PF21390">
    <property type="entry name" value="Irp3-like_C"/>
    <property type="match status" value="1"/>
</dbReference>
<evidence type="ECO:0000313" key="4">
    <source>
        <dbReference type="Proteomes" id="UP000184600"/>
    </source>
</evidence>
<dbReference type="PANTHER" id="PTHR43377:SF1">
    <property type="entry name" value="BILIVERDIN REDUCTASE A"/>
    <property type="match status" value="1"/>
</dbReference>
<dbReference type="InterPro" id="IPR051450">
    <property type="entry name" value="Gfo/Idh/MocA_Oxidoreductases"/>
</dbReference>
<name>A0A1M7YZ17_9VIBR</name>
<dbReference type="AlphaFoldDB" id="A0A1M7YZ17"/>
<dbReference type="GO" id="GO:0000166">
    <property type="term" value="F:nucleotide binding"/>
    <property type="evidence" value="ECO:0007669"/>
    <property type="project" value="InterPro"/>
</dbReference>
<dbReference type="RefSeq" id="WP_073585071.1">
    <property type="nucleotide sequence ID" value="NZ_AP024897.1"/>
</dbReference>
<organism evidence="3 4">
    <name type="scientific">Vibrio quintilis</name>
    <dbReference type="NCBI Taxonomy" id="1117707"/>
    <lineage>
        <taxon>Bacteria</taxon>
        <taxon>Pseudomonadati</taxon>
        <taxon>Pseudomonadota</taxon>
        <taxon>Gammaproteobacteria</taxon>
        <taxon>Vibrionales</taxon>
        <taxon>Vibrionaceae</taxon>
        <taxon>Vibrio</taxon>
    </lineage>
</organism>
<dbReference type="InterPro" id="IPR036291">
    <property type="entry name" value="NAD(P)-bd_dom_sf"/>
</dbReference>
<dbReference type="InterPro" id="IPR010091">
    <property type="entry name" value="Thiazolinyl_imide_reductase"/>
</dbReference>
<evidence type="ECO:0000313" key="3">
    <source>
        <dbReference type="EMBL" id="SHO57792.1"/>
    </source>
</evidence>
<dbReference type="InterPro" id="IPR000683">
    <property type="entry name" value="Gfo/Idh/MocA-like_OxRdtase_N"/>
</dbReference>
<protein>
    <submittedName>
        <fullName evidence="3">Oxidoreductase family, NAD-binding Rossmann fold</fullName>
    </submittedName>
</protein>
<dbReference type="InterPro" id="IPR048655">
    <property type="entry name" value="Irp3-like_C"/>
</dbReference>
<accession>A0A1M7YZ17</accession>
<evidence type="ECO:0000259" key="2">
    <source>
        <dbReference type="Pfam" id="PF21390"/>
    </source>
</evidence>
<gene>
    <name evidence="3" type="ORF">VQ7734_03562</name>
</gene>
<feature type="domain" description="Gfo/Idh/MocA-like oxidoreductase N-terminal" evidence="1">
    <location>
        <begin position="15"/>
        <end position="121"/>
    </location>
</feature>
<evidence type="ECO:0000259" key="1">
    <source>
        <dbReference type="Pfam" id="PF01408"/>
    </source>
</evidence>
<dbReference type="Gene3D" id="3.40.50.720">
    <property type="entry name" value="NAD(P)-binding Rossmann-like Domain"/>
    <property type="match status" value="1"/>
</dbReference>
<dbReference type="PANTHER" id="PTHR43377">
    <property type="entry name" value="BILIVERDIN REDUCTASE A"/>
    <property type="match status" value="1"/>
</dbReference>